<dbReference type="RefSeq" id="WP_086487560.1">
    <property type="nucleotide sequence ID" value="NZ_MSLT01000012.1"/>
</dbReference>
<feature type="transmembrane region" description="Helical" evidence="1">
    <location>
        <begin position="52"/>
        <end position="74"/>
    </location>
</feature>
<keyword evidence="3" id="KW-1185">Reference proteome</keyword>
<evidence type="ECO:0000256" key="1">
    <source>
        <dbReference type="SAM" id="Phobius"/>
    </source>
</evidence>
<accession>A0A251X770</accession>
<evidence type="ECO:0000313" key="2">
    <source>
        <dbReference type="EMBL" id="OUD13780.1"/>
    </source>
</evidence>
<dbReference type="Proteomes" id="UP000194798">
    <property type="component" value="Unassembled WGS sequence"/>
</dbReference>
<feature type="transmembrane region" description="Helical" evidence="1">
    <location>
        <begin position="21"/>
        <end position="46"/>
    </location>
</feature>
<organism evidence="2 3">
    <name type="scientific">Thioflexithrix psekupsensis</name>
    <dbReference type="NCBI Taxonomy" id="1570016"/>
    <lineage>
        <taxon>Bacteria</taxon>
        <taxon>Pseudomonadati</taxon>
        <taxon>Pseudomonadota</taxon>
        <taxon>Gammaproteobacteria</taxon>
        <taxon>Thiotrichales</taxon>
        <taxon>Thioflexithrix</taxon>
    </lineage>
</organism>
<dbReference type="EMBL" id="MSLT01000012">
    <property type="protein sequence ID" value="OUD13780.1"/>
    <property type="molecule type" value="Genomic_DNA"/>
</dbReference>
<comment type="caution">
    <text evidence="2">The sequence shown here is derived from an EMBL/GenBank/DDBJ whole genome shotgun (WGS) entry which is preliminary data.</text>
</comment>
<evidence type="ECO:0000313" key="3">
    <source>
        <dbReference type="Proteomes" id="UP000194798"/>
    </source>
</evidence>
<sequence length="108" mass="12041">MNSTLTTPRGTFQLEGLSAKLSCYAYHFIAPLGIGFGVYGLVMGFYRENDFVILAAFIALTAALSLRLFVELIFEKNGKAIRYIKTQKETTINASKTGIKINKLFHKN</sequence>
<gene>
    <name evidence="2" type="ORF">TPSD3_05355</name>
</gene>
<dbReference type="AlphaFoldDB" id="A0A251X770"/>
<keyword evidence="1" id="KW-0812">Transmembrane</keyword>
<proteinExistence type="predicted"/>
<name>A0A251X770_9GAMM</name>
<reference evidence="2 3" key="1">
    <citation type="submission" date="2016-12" db="EMBL/GenBank/DDBJ databases">
        <title>Thioflexothrix psekupsii D3 genome sequencing and assembly.</title>
        <authorList>
            <person name="Fomenkov A."/>
            <person name="Vincze T."/>
            <person name="Grabovich M."/>
            <person name="Anton B.P."/>
            <person name="Dubinina G."/>
            <person name="Orlova M."/>
            <person name="Belousova E."/>
            <person name="Roberts R.J."/>
        </authorList>
    </citation>
    <scope>NUCLEOTIDE SEQUENCE [LARGE SCALE GENOMIC DNA]</scope>
    <source>
        <strain evidence="2">D3</strain>
    </source>
</reference>
<protein>
    <submittedName>
        <fullName evidence="2">Uncharacterized protein</fullName>
    </submittedName>
</protein>
<keyword evidence="1" id="KW-0472">Membrane</keyword>
<keyword evidence="1" id="KW-1133">Transmembrane helix</keyword>